<feature type="signal peptide" evidence="2">
    <location>
        <begin position="1"/>
        <end position="21"/>
    </location>
</feature>
<evidence type="ECO:0000256" key="2">
    <source>
        <dbReference type="SAM" id="SignalP"/>
    </source>
</evidence>
<name>A0A086JPB5_TOXGO</name>
<protein>
    <submittedName>
        <fullName evidence="4">SAG-related sequence SRS26E</fullName>
    </submittedName>
</protein>
<feature type="domain" description="SRS" evidence="3">
    <location>
        <begin position="320"/>
        <end position="434"/>
    </location>
</feature>
<dbReference type="EMBL" id="AHZU02001287">
    <property type="protein sequence ID" value="KFG33983.1"/>
    <property type="molecule type" value="Genomic_DNA"/>
</dbReference>
<dbReference type="OrthoDB" id="10337275at2759"/>
<feature type="domain" description="SRS" evidence="3">
    <location>
        <begin position="56"/>
        <end position="170"/>
    </location>
</feature>
<dbReference type="VEuPathDB" id="ToxoDB:TGDOM2_259270"/>
<dbReference type="AlphaFoldDB" id="A0A086JPB5"/>
<feature type="chain" id="PRO_5001808310" evidence="2">
    <location>
        <begin position="22"/>
        <end position="490"/>
    </location>
</feature>
<dbReference type="Pfam" id="PF04092">
    <property type="entry name" value="SAG"/>
    <property type="match status" value="3"/>
</dbReference>
<dbReference type="GO" id="GO:0016020">
    <property type="term" value="C:membrane"/>
    <property type="evidence" value="ECO:0007669"/>
    <property type="project" value="InterPro"/>
</dbReference>
<feature type="region of interest" description="Disordered" evidence="1">
    <location>
        <begin position="29"/>
        <end position="49"/>
    </location>
</feature>
<evidence type="ECO:0000256" key="1">
    <source>
        <dbReference type="SAM" id="MobiDB-lite"/>
    </source>
</evidence>
<keyword evidence="2" id="KW-0732">Signal</keyword>
<dbReference type="SUPFAM" id="SSF74877">
    <property type="entry name" value="Major surface antigen p30, SAG1"/>
    <property type="match status" value="3"/>
</dbReference>
<proteinExistence type="predicted"/>
<organism evidence="4 5">
    <name type="scientific">Toxoplasma gondii GAB2-2007-GAL-DOM2</name>
    <dbReference type="NCBI Taxonomy" id="1130820"/>
    <lineage>
        <taxon>Eukaryota</taxon>
        <taxon>Sar</taxon>
        <taxon>Alveolata</taxon>
        <taxon>Apicomplexa</taxon>
        <taxon>Conoidasida</taxon>
        <taxon>Coccidia</taxon>
        <taxon>Eucoccidiorida</taxon>
        <taxon>Eimeriorina</taxon>
        <taxon>Sarcocystidae</taxon>
        <taxon>Toxoplasma</taxon>
    </lineage>
</organism>
<reference evidence="4 5" key="1">
    <citation type="submission" date="2014-02" db="EMBL/GenBank/DDBJ databases">
        <authorList>
            <person name="Sibley D."/>
            <person name="Venepally P."/>
            <person name="Karamycheva S."/>
            <person name="Hadjithomas M."/>
            <person name="Khan A."/>
            <person name="Brunk B."/>
            <person name="Roos D."/>
            <person name="Caler E."/>
            <person name="Lorenzi H."/>
        </authorList>
    </citation>
    <scope>NUCLEOTIDE SEQUENCE [LARGE SCALE GENOMIC DNA]</scope>
    <source>
        <strain evidence="4 5">GAB2-2007-GAL-DOM2</strain>
    </source>
</reference>
<gene>
    <name evidence="4" type="ORF">TGDOM2_259270</name>
</gene>
<evidence type="ECO:0000313" key="4">
    <source>
        <dbReference type="EMBL" id="KFG33983.1"/>
    </source>
</evidence>
<feature type="region of interest" description="Disordered" evidence="1">
    <location>
        <begin position="437"/>
        <end position="463"/>
    </location>
</feature>
<feature type="domain" description="SRS" evidence="3">
    <location>
        <begin position="188"/>
        <end position="300"/>
    </location>
</feature>
<dbReference type="Proteomes" id="UP000028837">
    <property type="component" value="Unassembled WGS sequence"/>
</dbReference>
<sequence>MGCNRYLFFLSISAAFCCVAGSPSVPEGLPAETDRHERISSTLPDPPQEQHCSMGESPITIQIAADETEATFKCADPLTTLDPADCTDPSSCSPTVATREELHVPMIYDDVACNKAKPLTDVFPGATREDDTDKNVFKLIIPKDNRPQKDVWYQCTSGQRNTPCKVQISVAAALADPPENHQCSRDGGSIEIEVLPEQTEATFKCGSTLVTLEPADCSSDSCSPLGISEKAQRVPMICEDENCSVQKPLNDIFPGATRTDDTVNNVYKLTIPKEDRITKAAWYHCKQRARQNPCKVKINVTAAPLPPPTSPENRCTAADGELDVSASPDKPLKFVCAKELSLEPPNKETVYDNSDGQCQKAVQLSTLVEAELTGETQEAALVQKDTTYTLTVKKLPPKQTLLCYKCVAREARMESLRKSNSLEANNGCLVKVTIDADPTATTTPNTPTESTPTETPSIPPTSSAVAPRGTLAVTCGLVVVSLWAIAICAI</sequence>
<dbReference type="InterPro" id="IPR036755">
    <property type="entry name" value="SRS_dom_sf"/>
</dbReference>
<accession>A0A086JPB5</accession>
<comment type="caution">
    <text evidence="4">The sequence shown here is derived from an EMBL/GenBank/DDBJ whole genome shotgun (WGS) entry which is preliminary data.</text>
</comment>
<evidence type="ECO:0000259" key="3">
    <source>
        <dbReference type="Pfam" id="PF04092"/>
    </source>
</evidence>
<dbReference type="InterPro" id="IPR007226">
    <property type="entry name" value="SRS_dom"/>
</dbReference>
<dbReference type="Gene3D" id="2.60.40.1320">
    <property type="entry name" value="SRS domain"/>
    <property type="match status" value="3"/>
</dbReference>
<evidence type="ECO:0000313" key="5">
    <source>
        <dbReference type="Proteomes" id="UP000028837"/>
    </source>
</evidence>